<keyword evidence="6" id="KW-0547">Nucleotide-binding</keyword>
<evidence type="ECO:0000256" key="2">
    <source>
        <dbReference type="ARBA" id="ARBA00007614"/>
    </source>
</evidence>
<evidence type="ECO:0000256" key="1">
    <source>
        <dbReference type="ARBA" id="ARBA00004791"/>
    </source>
</evidence>
<protein>
    <recommendedName>
        <fullName evidence="3">UMP kinase</fullName>
        <ecNumber evidence="3">2.7.4.22</ecNumber>
    </recommendedName>
    <alternativeName>
        <fullName evidence="10">Uridine monophosphate kinase</fullName>
    </alternativeName>
</protein>
<evidence type="ECO:0000313" key="13">
    <source>
        <dbReference type="Proteomes" id="UP000177165"/>
    </source>
</evidence>
<name>A0A1G2ARX8_9BACT</name>
<keyword evidence="7" id="KW-0418">Kinase</keyword>
<dbReference type="GO" id="GO:0005524">
    <property type="term" value="F:ATP binding"/>
    <property type="evidence" value="ECO:0007669"/>
    <property type="project" value="UniProtKB-KW"/>
</dbReference>
<dbReference type="PANTHER" id="PTHR42833">
    <property type="entry name" value="URIDYLATE KINASE"/>
    <property type="match status" value="1"/>
</dbReference>
<dbReference type="Proteomes" id="UP000177165">
    <property type="component" value="Unassembled WGS sequence"/>
</dbReference>
<comment type="similarity">
    <text evidence="2">Belongs to the UMP kinase family.</text>
</comment>
<organism evidence="12 13">
    <name type="scientific">Candidatus Kerfeldbacteria bacterium RIFCSPHIGHO2_02_FULL_42_14</name>
    <dbReference type="NCBI Taxonomy" id="1798540"/>
    <lineage>
        <taxon>Bacteria</taxon>
        <taxon>Candidatus Kerfeldiibacteriota</taxon>
    </lineage>
</organism>
<comment type="caution">
    <text evidence="12">The sequence shown here is derived from an EMBL/GenBank/DDBJ whole genome shotgun (WGS) entry which is preliminary data.</text>
</comment>
<accession>A0A1G2ARX8</accession>
<keyword evidence="5" id="KW-0808">Transferase</keyword>
<proteinExistence type="inferred from homology"/>
<evidence type="ECO:0000313" key="12">
    <source>
        <dbReference type="EMBL" id="OGY79246.1"/>
    </source>
</evidence>
<feature type="domain" description="Aspartate/glutamate/uridylate kinase" evidence="11">
    <location>
        <begin position="6"/>
        <end position="207"/>
    </location>
</feature>
<gene>
    <name evidence="12" type="ORF">A3B74_00115</name>
</gene>
<dbReference type="InterPro" id="IPR011818">
    <property type="entry name" value="Uridylate_kinase_arch/spir"/>
</dbReference>
<dbReference type="EMBL" id="MHKB01000009">
    <property type="protein sequence ID" value="OGY79246.1"/>
    <property type="molecule type" value="Genomic_DNA"/>
</dbReference>
<evidence type="ECO:0000256" key="3">
    <source>
        <dbReference type="ARBA" id="ARBA00012899"/>
    </source>
</evidence>
<evidence type="ECO:0000256" key="6">
    <source>
        <dbReference type="ARBA" id="ARBA00022741"/>
    </source>
</evidence>
<evidence type="ECO:0000256" key="10">
    <source>
        <dbReference type="ARBA" id="ARBA00032092"/>
    </source>
</evidence>
<evidence type="ECO:0000256" key="7">
    <source>
        <dbReference type="ARBA" id="ARBA00022777"/>
    </source>
</evidence>
<evidence type="ECO:0000256" key="9">
    <source>
        <dbReference type="ARBA" id="ARBA00022975"/>
    </source>
</evidence>
<dbReference type="AlphaFoldDB" id="A0A1G2ARX8"/>
<evidence type="ECO:0000256" key="4">
    <source>
        <dbReference type="ARBA" id="ARBA00022490"/>
    </source>
</evidence>
<dbReference type="PANTHER" id="PTHR42833:SF4">
    <property type="entry name" value="URIDYLATE KINASE PUMPKIN, CHLOROPLASTIC"/>
    <property type="match status" value="1"/>
</dbReference>
<evidence type="ECO:0000256" key="5">
    <source>
        <dbReference type="ARBA" id="ARBA00022679"/>
    </source>
</evidence>
<keyword evidence="8" id="KW-0067">ATP-binding</keyword>
<evidence type="ECO:0000259" key="11">
    <source>
        <dbReference type="Pfam" id="PF00696"/>
    </source>
</evidence>
<dbReference type="InterPro" id="IPR001048">
    <property type="entry name" value="Asp/Glu/Uridylate_kinase"/>
</dbReference>
<dbReference type="NCBIfam" id="TIGR02076">
    <property type="entry name" value="pyrH_arch"/>
    <property type="match status" value="1"/>
</dbReference>
<sequence length="230" mass="26201">MKQKEIIVISLGGSLIVPQQIDIRFLKDFKSFIEAQTRALNARFFIIAGGGRTARLYRDAAAAVAKLTPDDLDWLGIHSTRLNGHLLRTIFRQVAHPRIITDPLRDPLPRSHDVVIAAGWRPGWSTDFVATKLAERVGARRLLNLSNIHVVHDRDPKQYKKTKRFSRMTWSQFRALVGSRWDPGMNTPFDPVASRLAQRLGLEVIIMYGKDFENVQRWLVENRGKGTVIV</sequence>
<dbReference type="GO" id="GO:0006225">
    <property type="term" value="P:UDP biosynthetic process"/>
    <property type="evidence" value="ECO:0007669"/>
    <property type="project" value="TreeGrafter"/>
</dbReference>
<dbReference type="STRING" id="1798540.A3B74_00115"/>
<keyword evidence="9" id="KW-0665">Pyrimidine biosynthesis</keyword>
<keyword evidence="4" id="KW-0963">Cytoplasm</keyword>
<dbReference type="EC" id="2.7.4.22" evidence="3"/>
<dbReference type="GO" id="GO:0033862">
    <property type="term" value="F:UMP kinase activity"/>
    <property type="evidence" value="ECO:0007669"/>
    <property type="project" value="UniProtKB-EC"/>
</dbReference>
<dbReference type="SUPFAM" id="SSF53633">
    <property type="entry name" value="Carbamate kinase-like"/>
    <property type="match status" value="1"/>
</dbReference>
<comment type="pathway">
    <text evidence="1">Pyrimidine metabolism; CTP biosynthesis via de novo pathway; UDP from UMP (UMPK route): step 1/1.</text>
</comment>
<reference evidence="12 13" key="1">
    <citation type="journal article" date="2016" name="Nat. Commun.">
        <title>Thousands of microbial genomes shed light on interconnected biogeochemical processes in an aquifer system.</title>
        <authorList>
            <person name="Anantharaman K."/>
            <person name="Brown C.T."/>
            <person name="Hug L.A."/>
            <person name="Sharon I."/>
            <person name="Castelle C.J."/>
            <person name="Probst A.J."/>
            <person name="Thomas B.C."/>
            <person name="Singh A."/>
            <person name="Wilkins M.J."/>
            <person name="Karaoz U."/>
            <person name="Brodie E.L."/>
            <person name="Williams K.H."/>
            <person name="Hubbard S.S."/>
            <person name="Banfield J.F."/>
        </authorList>
    </citation>
    <scope>NUCLEOTIDE SEQUENCE [LARGE SCALE GENOMIC DNA]</scope>
</reference>
<dbReference type="InterPro" id="IPR036393">
    <property type="entry name" value="AceGlu_kinase-like_sf"/>
</dbReference>
<dbReference type="Pfam" id="PF00696">
    <property type="entry name" value="AA_kinase"/>
    <property type="match status" value="1"/>
</dbReference>
<dbReference type="Gene3D" id="3.40.1160.10">
    <property type="entry name" value="Acetylglutamate kinase-like"/>
    <property type="match status" value="1"/>
</dbReference>
<evidence type="ECO:0000256" key="8">
    <source>
        <dbReference type="ARBA" id="ARBA00022840"/>
    </source>
</evidence>